<gene>
    <name evidence="1" type="ORF">SAMN02745229_02984</name>
    <name evidence="2" type="ORF">SAMN02745229_04029</name>
</gene>
<keyword evidence="3" id="KW-1185">Reference proteome</keyword>
<reference evidence="2" key="1">
    <citation type="submission" date="2016-11" db="EMBL/GenBank/DDBJ databases">
        <authorList>
            <person name="Jaros S."/>
            <person name="Januszkiewicz K."/>
            <person name="Wedrychowicz H."/>
        </authorList>
    </citation>
    <scope>NUCLEOTIDE SEQUENCE [LARGE SCALE GENOMIC DNA]</scope>
    <source>
        <strain evidence="2">DSM 3071</strain>
    </source>
</reference>
<dbReference type="EMBL" id="FQXK01000060">
    <property type="protein sequence ID" value="SHJ05175.1"/>
    <property type="molecule type" value="Genomic_DNA"/>
</dbReference>
<evidence type="ECO:0000313" key="2">
    <source>
        <dbReference type="EMBL" id="SHJ05175.1"/>
    </source>
</evidence>
<name>A0A1M6G5E9_BUTFI</name>
<protein>
    <recommendedName>
        <fullName evidence="4">Zinc-finger of transposase IS204/IS1001/IS1096/IS1165</fullName>
    </recommendedName>
</protein>
<reference evidence="3" key="2">
    <citation type="submission" date="2016-11" db="EMBL/GenBank/DDBJ databases">
        <authorList>
            <person name="Varghese N."/>
            <person name="Submissions S."/>
        </authorList>
    </citation>
    <scope>NUCLEOTIDE SEQUENCE [LARGE SCALE GENOMIC DNA]</scope>
    <source>
        <strain evidence="3">DSM 3071</strain>
    </source>
</reference>
<accession>A0A1M6G5E9</accession>
<evidence type="ECO:0000313" key="3">
    <source>
        <dbReference type="Proteomes" id="UP000184278"/>
    </source>
</evidence>
<organism evidence="2 3">
    <name type="scientific">Butyrivibrio fibrisolvens DSM 3071</name>
    <dbReference type="NCBI Taxonomy" id="1121131"/>
    <lineage>
        <taxon>Bacteria</taxon>
        <taxon>Bacillati</taxon>
        <taxon>Bacillota</taxon>
        <taxon>Clostridia</taxon>
        <taxon>Lachnospirales</taxon>
        <taxon>Lachnospiraceae</taxon>
        <taxon>Butyrivibrio</taxon>
    </lineage>
</organism>
<proteinExistence type="predicted"/>
<dbReference type="RefSeq" id="WP_207649296.1">
    <property type="nucleotide sequence ID" value="NZ_FQXK01000028.1"/>
</dbReference>
<feature type="non-terminal residue" evidence="2">
    <location>
        <position position="65"/>
    </location>
</feature>
<dbReference type="AlphaFoldDB" id="A0A1M6G5E9"/>
<sequence length="65" mass="7763">MVSANTLCKKLLNVKHAVVEDAYFYDDNYGVNHIRIQVRTDKWHEDYCPYCHKKCSRYDQHSSQP</sequence>
<dbReference type="Proteomes" id="UP000184278">
    <property type="component" value="Unassembled WGS sequence"/>
</dbReference>
<evidence type="ECO:0008006" key="4">
    <source>
        <dbReference type="Google" id="ProtNLM"/>
    </source>
</evidence>
<dbReference type="EMBL" id="FQXK01000028">
    <property type="protein sequence ID" value="SHI37915.1"/>
    <property type="molecule type" value="Genomic_DNA"/>
</dbReference>
<evidence type="ECO:0000313" key="1">
    <source>
        <dbReference type="EMBL" id="SHI37915.1"/>
    </source>
</evidence>